<dbReference type="Proteomes" id="UP000050454">
    <property type="component" value="Unassembled WGS sequence"/>
</dbReference>
<feature type="signal peptide" evidence="1">
    <location>
        <begin position="1"/>
        <end position="20"/>
    </location>
</feature>
<name>A0A0P7BRX2_9BACT</name>
<dbReference type="InterPro" id="IPR029058">
    <property type="entry name" value="AB_hydrolase_fold"/>
</dbReference>
<protein>
    <submittedName>
        <fullName evidence="2">Esterase</fullName>
    </submittedName>
</protein>
<gene>
    <name evidence="2" type="ORF">AFM12_02225</name>
</gene>
<organism evidence="2 3">
    <name type="scientific">Jiulongibacter sediminis</name>
    <dbReference type="NCBI Taxonomy" id="1605367"/>
    <lineage>
        <taxon>Bacteria</taxon>
        <taxon>Pseudomonadati</taxon>
        <taxon>Bacteroidota</taxon>
        <taxon>Cytophagia</taxon>
        <taxon>Cytophagales</taxon>
        <taxon>Leadbetterellaceae</taxon>
        <taxon>Jiulongibacter</taxon>
    </lineage>
</organism>
<dbReference type="InterPro" id="IPR050583">
    <property type="entry name" value="Mycobacterial_A85_antigen"/>
</dbReference>
<feature type="chain" id="PRO_5006136142" evidence="1">
    <location>
        <begin position="21"/>
        <end position="287"/>
    </location>
</feature>
<proteinExistence type="predicted"/>
<keyword evidence="3" id="KW-1185">Reference proteome</keyword>
<dbReference type="Pfam" id="PF00756">
    <property type="entry name" value="Esterase"/>
    <property type="match status" value="1"/>
</dbReference>
<dbReference type="EMBL" id="LGTQ01000005">
    <property type="protein sequence ID" value="KPM50117.1"/>
    <property type="molecule type" value="Genomic_DNA"/>
</dbReference>
<evidence type="ECO:0000313" key="2">
    <source>
        <dbReference type="EMBL" id="KPM50117.1"/>
    </source>
</evidence>
<dbReference type="InterPro" id="IPR000801">
    <property type="entry name" value="Esterase-like"/>
</dbReference>
<dbReference type="STRING" id="1605367.AFM12_02225"/>
<evidence type="ECO:0000256" key="1">
    <source>
        <dbReference type="SAM" id="SignalP"/>
    </source>
</evidence>
<reference evidence="2 3" key="1">
    <citation type="submission" date="2015-07" db="EMBL/GenBank/DDBJ databases">
        <title>The draft genome sequence of Leadbetterella sp. JN14-9.</title>
        <authorList>
            <person name="Liu Y."/>
            <person name="Du J."/>
            <person name="Shao Z."/>
        </authorList>
    </citation>
    <scope>NUCLEOTIDE SEQUENCE [LARGE SCALE GENOMIC DNA]</scope>
    <source>
        <strain evidence="2 3">JN14-9</strain>
    </source>
</reference>
<dbReference type="OrthoDB" id="241638at2"/>
<accession>A0A0P7BRX2</accession>
<evidence type="ECO:0000313" key="3">
    <source>
        <dbReference type="Proteomes" id="UP000050454"/>
    </source>
</evidence>
<keyword evidence="1" id="KW-0732">Signal</keyword>
<dbReference type="RefSeq" id="WP_055145064.1">
    <property type="nucleotide sequence ID" value="NZ_JXSZ01000005.1"/>
</dbReference>
<dbReference type="AlphaFoldDB" id="A0A0P7BRX2"/>
<comment type="caution">
    <text evidence="2">The sequence shown here is derived from an EMBL/GenBank/DDBJ whole genome shotgun (WGS) entry which is preliminary data.</text>
</comment>
<dbReference type="PATRIC" id="fig|1605367.3.peg.1788"/>
<dbReference type="Gene3D" id="3.40.50.1820">
    <property type="entry name" value="alpha/beta hydrolase"/>
    <property type="match status" value="1"/>
</dbReference>
<dbReference type="PANTHER" id="PTHR48098:SF3">
    <property type="entry name" value="IRON(III) ENTEROBACTIN ESTERASE"/>
    <property type="match status" value="1"/>
</dbReference>
<dbReference type="SUPFAM" id="SSF53474">
    <property type="entry name" value="alpha/beta-Hydrolases"/>
    <property type="match status" value="1"/>
</dbReference>
<dbReference type="PANTHER" id="PTHR48098">
    <property type="entry name" value="ENTEROCHELIN ESTERASE-RELATED"/>
    <property type="match status" value="1"/>
</dbReference>
<sequence>MKFICLFSILLFSVVSISKAQEYELGEDSFRQEGVPSGKVTKYIWESPSFQNFREYYVYVPAQYDASKPAALMVFQDGHAYVDTNNDWRVPIVFDNLIAKGQMPVTIGLFITPGHPTKDFPENRFRNANRANEYDELNDLYVTMLLDELIPELKKTLNISENRKMHAICGLSSGAICAWTAAWQRPDYFHKVLSHIGSFTNIRGGHHYPFLIRKSAPKDIKIYLQDGSNDLNNIHGDWYISNLQMASALRFKNYDLETNWGTGGHDGKHGGAILAESLKWLWSDVIQ</sequence>